<comment type="caution">
    <text evidence="3">The sequence shown here is derived from an EMBL/GenBank/DDBJ whole genome shotgun (WGS) entry which is preliminary data.</text>
</comment>
<dbReference type="Proteomes" id="UP001165663">
    <property type="component" value="Unassembled WGS sequence"/>
</dbReference>
<evidence type="ECO:0000313" key="2">
    <source>
        <dbReference type="EMBL" id="GLB86074.1"/>
    </source>
</evidence>
<evidence type="ECO:0000259" key="1">
    <source>
        <dbReference type="Pfam" id="PF00296"/>
    </source>
</evidence>
<organism evidence="3 4">
    <name type="scientific">Mycobacterium kiyosense</name>
    <dbReference type="NCBI Taxonomy" id="2871094"/>
    <lineage>
        <taxon>Bacteria</taxon>
        <taxon>Bacillati</taxon>
        <taxon>Actinomycetota</taxon>
        <taxon>Actinomycetes</taxon>
        <taxon>Mycobacteriales</taxon>
        <taxon>Mycobacteriaceae</taxon>
        <taxon>Mycobacterium</taxon>
    </lineage>
</organism>
<evidence type="ECO:0000313" key="3">
    <source>
        <dbReference type="EMBL" id="GLD31897.1"/>
    </source>
</evidence>
<dbReference type="Proteomes" id="UP001064782">
    <property type="component" value="Unassembled WGS sequence"/>
</dbReference>
<dbReference type="SUPFAM" id="SSF51679">
    <property type="entry name" value="Bacterial luciferase-like"/>
    <property type="match status" value="1"/>
</dbReference>
<dbReference type="Gene3D" id="3.20.20.30">
    <property type="entry name" value="Luciferase-like domain"/>
    <property type="match status" value="1"/>
</dbReference>
<dbReference type="InterPro" id="IPR011251">
    <property type="entry name" value="Luciferase-like_dom"/>
</dbReference>
<dbReference type="GO" id="GO:0016705">
    <property type="term" value="F:oxidoreductase activity, acting on paired donors, with incorporation or reduction of molecular oxygen"/>
    <property type="evidence" value="ECO:0007669"/>
    <property type="project" value="InterPro"/>
</dbReference>
<dbReference type="InterPro" id="IPR050564">
    <property type="entry name" value="F420-G6PD/mer"/>
</dbReference>
<name>A0A9P3QB40_9MYCO</name>
<sequence length="344" mass="37032">MQVGVTMPMGKHPLRAYPEMARAAEQSGFDSVWTYEVYENPLAVLAAVAMRTDRIQLGTGVVTALARTPFELANAAADVDDLSDGRLLLGVGLGIPGLMATLHGAAIDRPLSRMREYVLALRSSWAYLSGGEAEDLSGDYYQFTPLPGNPLGTRTVRRRVPLYLGGMNPKMIQLAGELGDGLVGGGYSRTFVTDVVRPNLAIGAERAGRDAAELDTITQVVCCVHPDREVAMRRARIHVGQLVLNPVSDGVIDAHGLRKQVDEVRDAIMSGGPAALAEVTDDELVRTFSIAGTPDEGREQLACWEGVIDHVMLHPPYVPPLSADETADAYQQVLDAFRRGSDAQ</sequence>
<dbReference type="Pfam" id="PF00296">
    <property type="entry name" value="Bac_luciferase"/>
    <property type="match status" value="1"/>
</dbReference>
<dbReference type="PANTHER" id="PTHR43244:SF2">
    <property type="entry name" value="CONSERVED HYPOTHETICAL ALANINE AND PROLINE-RICH PROTEIN"/>
    <property type="match status" value="1"/>
</dbReference>
<gene>
    <name evidence="3" type="ORF">Mkiyose1413_37800</name>
    <name evidence="2" type="ORF">SRL2020028_53300</name>
</gene>
<dbReference type="PANTHER" id="PTHR43244">
    <property type="match status" value="1"/>
</dbReference>
<proteinExistence type="predicted"/>
<feature type="domain" description="Luciferase-like" evidence="1">
    <location>
        <begin position="12"/>
        <end position="305"/>
    </location>
</feature>
<dbReference type="InterPro" id="IPR036661">
    <property type="entry name" value="Luciferase-like_sf"/>
</dbReference>
<dbReference type="EMBL" id="BRZI01000032">
    <property type="protein sequence ID" value="GLD31897.1"/>
    <property type="molecule type" value="Genomic_DNA"/>
</dbReference>
<accession>A0A9P3QB40</accession>
<dbReference type="CDD" id="cd01097">
    <property type="entry name" value="Tetrahydromethanopterin_reductase"/>
    <property type="match status" value="1"/>
</dbReference>
<evidence type="ECO:0000313" key="4">
    <source>
        <dbReference type="Proteomes" id="UP001064782"/>
    </source>
</evidence>
<dbReference type="AlphaFoldDB" id="A0A9P3QB40"/>
<dbReference type="EMBL" id="BRXE01000114">
    <property type="protein sequence ID" value="GLB86074.1"/>
    <property type="molecule type" value="Genomic_DNA"/>
</dbReference>
<keyword evidence="4" id="KW-1185">Reference proteome</keyword>
<reference evidence="3" key="1">
    <citation type="submission" date="2022-08" db="EMBL/GenBank/DDBJ databases">
        <title>Mycobacterium kiyosense sp. nov., scotochromogenic slow-glowing species isolated from respiratory specimens.</title>
        <authorList>
            <person name="Fukano H."/>
            <person name="Kazumi Y."/>
            <person name="Sakagami N."/>
            <person name="Ato M."/>
            <person name="Mitarai S."/>
            <person name="Hoshino Y."/>
        </authorList>
    </citation>
    <scope>NUCLEOTIDE SEQUENCE</scope>
    <source>
        <strain evidence="3">1413</strain>
        <strain evidence="2">SRL2020-028</strain>
    </source>
</reference>
<protein>
    <submittedName>
        <fullName evidence="3">Luciferase-like protein</fullName>
    </submittedName>
</protein>